<gene>
    <name evidence="2" type="primary">gb27623</name>
    <name evidence="2" type="ORF">PR202_gb27623</name>
</gene>
<organism evidence="2 3">
    <name type="scientific">Eleusine coracana subsp. coracana</name>
    <dbReference type="NCBI Taxonomy" id="191504"/>
    <lineage>
        <taxon>Eukaryota</taxon>
        <taxon>Viridiplantae</taxon>
        <taxon>Streptophyta</taxon>
        <taxon>Embryophyta</taxon>
        <taxon>Tracheophyta</taxon>
        <taxon>Spermatophyta</taxon>
        <taxon>Magnoliopsida</taxon>
        <taxon>Liliopsida</taxon>
        <taxon>Poales</taxon>
        <taxon>Poaceae</taxon>
        <taxon>PACMAD clade</taxon>
        <taxon>Chloridoideae</taxon>
        <taxon>Cynodonteae</taxon>
        <taxon>Eleusininae</taxon>
        <taxon>Eleusine</taxon>
    </lineage>
</organism>
<keyword evidence="3" id="KW-1185">Reference proteome</keyword>
<proteinExistence type="predicted"/>
<dbReference type="EMBL" id="BQKI01000097">
    <property type="protein sequence ID" value="GJN38568.1"/>
    <property type="molecule type" value="Genomic_DNA"/>
</dbReference>
<reference evidence="2" key="1">
    <citation type="journal article" date="2018" name="DNA Res.">
        <title>Multiple hybrid de novo genome assembly of finger millet, an orphan allotetraploid crop.</title>
        <authorList>
            <person name="Hatakeyama M."/>
            <person name="Aluri S."/>
            <person name="Balachadran M.T."/>
            <person name="Sivarajan S.R."/>
            <person name="Patrignani A."/>
            <person name="Gruter S."/>
            <person name="Poveda L."/>
            <person name="Shimizu-Inatsugi R."/>
            <person name="Baeten J."/>
            <person name="Francoijs K.J."/>
            <person name="Nataraja K.N."/>
            <person name="Reddy Y.A.N."/>
            <person name="Phadnis S."/>
            <person name="Ravikumar R.L."/>
            <person name="Schlapbach R."/>
            <person name="Sreeman S.M."/>
            <person name="Shimizu K.K."/>
        </authorList>
    </citation>
    <scope>NUCLEOTIDE SEQUENCE</scope>
</reference>
<dbReference type="AlphaFoldDB" id="A0AAV5FUN3"/>
<evidence type="ECO:0000313" key="2">
    <source>
        <dbReference type="EMBL" id="GJN38568.1"/>
    </source>
</evidence>
<evidence type="ECO:0000313" key="3">
    <source>
        <dbReference type="Proteomes" id="UP001054889"/>
    </source>
</evidence>
<protein>
    <submittedName>
        <fullName evidence="2">Uncharacterized protein</fullName>
    </submittedName>
</protein>
<feature type="coiled-coil region" evidence="1">
    <location>
        <begin position="136"/>
        <end position="196"/>
    </location>
</feature>
<dbReference type="Proteomes" id="UP001054889">
    <property type="component" value="Unassembled WGS sequence"/>
</dbReference>
<reference evidence="2" key="2">
    <citation type="submission" date="2021-12" db="EMBL/GenBank/DDBJ databases">
        <title>Resequencing data analysis of finger millet.</title>
        <authorList>
            <person name="Hatakeyama M."/>
            <person name="Aluri S."/>
            <person name="Balachadran M.T."/>
            <person name="Sivarajan S.R."/>
            <person name="Poveda L."/>
            <person name="Shimizu-Inatsugi R."/>
            <person name="Schlapbach R."/>
            <person name="Sreeman S.M."/>
            <person name="Shimizu K.K."/>
        </authorList>
    </citation>
    <scope>NUCLEOTIDE SEQUENCE</scope>
</reference>
<evidence type="ECO:0000256" key="1">
    <source>
        <dbReference type="SAM" id="Coils"/>
    </source>
</evidence>
<keyword evidence="1" id="KW-0175">Coiled coil</keyword>
<sequence>MRHSNSSSVSAGPSDFNSNIMVPIQNLMVEASKLYEQKDQEVQSLQMEKRYFTDMLQEKDALIQSLNSARFEQQNRWQAQLRRFEHDLNVMAQLVTGYKKALKQNQASFDEYKKKFPCNKPRYDDVPDGGGLVLTVKELERRQLEVERQKLAAANDMIRKFEQEWFSKLDESMSSVHSLNSRLEELYKEIRLIKETRKARFEAPPSEECAP</sequence>
<accession>A0AAV5FUN3</accession>
<dbReference type="PANTHER" id="PTHR10004">
    <property type="entry name" value="OS06G0538200 PROTEIN"/>
    <property type="match status" value="1"/>
</dbReference>
<dbReference type="PANTHER" id="PTHR10004:SF8">
    <property type="entry name" value="OS06G0538200 PROTEIN"/>
    <property type="match status" value="1"/>
</dbReference>
<name>A0AAV5FUN3_ELECO</name>
<comment type="caution">
    <text evidence="2">The sequence shown here is derived from an EMBL/GenBank/DDBJ whole genome shotgun (WGS) entry which is preliminary data.</text>
</comment>